<dbReference type="Proteomes" id="UP000821853">
    <property type="component" value="Chromosome 2"/>
</dbReference>
<proteinExistence type="predicted"/>
<organism evidence="2 3">
    <name type="scientific">Haemaphysalis longicornis</name>
    <name type="common">Bush tick</name>
    <dbReference type="NCBI Taxonomy" id="44386"/>
    <lineage>
        <taxon>Eukaryota</taxon>
        <taxon>Metazoa</taxon>
        <taxon>Ecdysozoa</taxon>
        <taxon>Arthropoda</taxon>
        <taxon>Chelicerata</taxon>
        <taxon>Arachnida</taxon>
        <taxon>Acari</taxon>
        <taxon>Parasitiformes</taxon>
        <taxon>Ixodida</taxon>
        <taxon>Ixodoidea</taxon>
        <taxon>Ixodidae</taxon>
        <taxon>Haemaphysalinae</taxon>
        <taxon>Haemaphysalis</taxon>
    </lineage>
</organism>
<evidence type="ECO:0000313" key="2">
    <source>
        <dbReference type="EMBL" id="KAH9366774.1"/>
    </source>
</evidence>
<dbReference type="VEuPathDB" id="VectorBase:HLOH_062950"/>
<accession>A0A9J6FKK3</accession>
<keyword evidence="3" id="KW-1185">Reference proteome</keyword>
<comment type="caution">
    <text evidence="2">The sequence shown here is derived from an EMBL/GenBank/DDBJ whole genome shotgun (WGS) entry which is preliminary data.</text>
</comment>
<sequence>MKPVISRLNPKAHHRSPANFKRHREVSKIHDANDASQLCEREWVVGAPTLFCDQYTLCLLDIEHAGRYLSCHYCSACLHKFSCLDFHEHSSVCKHIHAVALWQVSQKSPSQSEKYEDRAILSSYASNQPLLDPENNDDLAITSSPTGSKLLQDPESLLKRMETSETLEVLDRHEIGSNKTTLLLCEHFKPIQMTRCSKIAHNTCEWTFEACKTIYR</sequence>
<evidence type="ECO:0000256" key="1">
    <source>
        <dbReference type="SAM" id="MobiDB-lite"/>
    </source>
</evidence>
<feature type="region of interest" description="Disordered" evidence="1">
    <location>
        <begin position="1"/>
        <end position="20"/>
    </location>
</feature>
<evidence type="ECO:0000313" key="3">
    <source>
        <dbReference type="Proteomes" id="UP000821853"/>
    </source>
</evidence>
<protein>
    <submittedName>
        <fullName evidence="2">Uncharacterized protein</fullName>
    </submittedName>
</protein>
<feature type="compositionally biased region" description="Basic residues" evidence="1">
    <location>
        <begin position="10"/>
        <end position="20"/>
    </location>
</feature>
<reference evidence="2 3" key="1">
    <citation type="journal article" date="2020" name="Cell">
        <title>Large-Scale Comparative Analyses of Tick Genomes Elucidate Their Genetic Diversity and Vector Capacities.</title>
        <authorList>
            <consortium name="Tick Genome and Microbiome Consortium (TIGMIC)"/>
            <person name="Jia N."/>
            <person name="Wang J."/>
            <person name="Shi W."/>
            <person name="Du L."/>
            <person name="Sun Y."/>
            <person name="Zhan W."/>
            <person name="Jiang J.F."/>
            <person name="Wang Q."/>
            <person name="Zhang B."/>
            <person name="Ji P."/>
            <person name="Bell-Sakyi L."/>
            <person name="Cui X.M."/>
            <person name="Yuan T.T."/>
            <person name="Jiang B.G."/>
            <person name="Yang W.F."/>
            <person name="Lam T.T."/>
            <person name="Chang Q.C."/>
            <person name="Ding S.J."/>
            <person name="Wang X.J."/>
            <person name="Zhu J.G."/>
            <person name="Ruan X.D."/>
            <person name="Zhao L."/>
            <person name="Wei J.T."/>
            <person name="Ye R.Z."/>
            <person name="Que T.C."/>
            <person name="Du C.H."/>
            <person name="Zhou Y.H."/>
            <person name="Cheng J.X."/>
            <person name="Dai P.F."/>
            <person name="Guo W.B."/>
            <person name="Han X.H."/>
            <person name="Huang E.J."/>
            <person name="Li L.F."/>
            <person name="Wei W."/>
            <person name="Gao Y.C."/>
            <person name="Liu J.Z."/>
            <person name="Shao H.Z."/>
            <person name="Wang X."/>
            <person name="Wang C.C."/>
            <person name="Yang T.C."/>
            <person name="Huo Q.B."/>
            <person name="Li W."/>
            <person name="Chen H.Y."/>
            <person name="Chen S.E."/>
            <person name="Zhou L.G."/>
            <person name="Ni X.B."/>
            <person name="Tian J.H."/>
            <person name="Sheng Y."/>
            <person name="Liu T."/>
            <person name="Pan Y.S."/>
            <person name="Xia L.Y."/>
            <person name="Li J."/>
            <person name="Zhao F."/>
            <person name="Cao W.C."/>
        </authorList>
    </citation>
    <scope>NUCLEOTIDE SEQUENCE [LARGE SCALE GENOMIC DNA]</scope>
    <source>
        <strain evidence="2">HaeL-2018</strain>
    </source>
</reference>
<dbReference type="AlphaFoldDB" id="A0A9J6FKK3"/>
<dbReference type="EMBL" id="JABSTR010000004">
    <property type="protein sequence ID" value="KAH9366774.1"/>
    <property type="molecule type" value="Genomic_DNA"/>
</dbReference>
<gene>
    <name evidence="2" type="ORF">HPB48_009597</name>
</gene>
<name>A0A9J6FKK3_HAELO</name>